<dbReference type="RefSeq" id="WP_255902228.1">
    <property type="nucleotide sequence ID" value="NZ_JAFMZO010000002.1"/>
</dbReference>
<evidence type="ECO:0000259" key="7">
    <source>
        <dbReference type="PROSITE" id="PS50110"/>
    </source>
</evidence>
<name>A0ABW4ZG34_9SPHI</name>
<dbReference type="InterPro" id="IPR039420">
    <property type="entry name" value="WalR-like"/>
</dbReference>
<evidence type="ECO:0000256" key="3">
    <source>
        <dbReference type="ARBA" id="ARBA00023015"/>
    </source>
</evidence>
<gene>
    <name evidence="8" type="ORF">ACFSJU_00530</name>
</gene>
<keyword evidence="5" id="KW-0804">Transcription</keyword>
<keyword evidence="3" id="KW-0805">Transcription regulation</keyword>
<evidence type="ECO:0000256" key="2">
    <source>
        <dbReference type="ARBA" id="ARBA00023012"/>
    </source>
</evidence>
<dbReference type="Gene3D" id="3.40.50.2300">
    <property type="match status" value="1"/>
</dbReference>
<dbReference type="PANTHER" id="PTHR48111:SF1">
    <property type="entry name" value="TWO-COMPONENT RESPONSE REGULATOR ORR33"/>
    <property type="match status" value="1"/>
</dbReference>
<organism evidence="8 9">
    <name type="scientific">Paradesertivirga mongoliensis</name>
    <dbReference type="NCBI Taxonomy" id="2100740"/>
    <lineage>
        <taxon>Bacteria</taxon>
        <taxon>Pseudomonadati</taxon>
        <taxon>Bacteroidota</taxon>
        <taxon>Sphingobacteriia</taxon>
        <taxon>Sphingobacteriales</taxon>
        <taxon>Sphingobacteriaceae</taxon>
        <taxon>Paradesertivirga</taxon>
    </lineage>
</organism>
<keyword evidence="4" id="KW-0238">DNA-binding</keyword>
<dbReference type="EMBL" id="JBHUHZ010000001">
    <property type="protein sequence ID" value="MFD2160865.1"/>
    <property type="molecule type" value="Genomic_DNA"/>
</dbReference>
<keyword evidence="2" id="KW-0902">Two-component regulatory system</keyword>
<evidence type="ECO:0000313" key="9">
    <source>
        <dbReference type="Proteomes" id="UP001597387"/>
    </source>
</evidence>
<feature type="domain" description="Response regulatory" evidence="7">
    <location>
        <begin position="15"/>
        <end position="131"/>
    </location>
</feature>
<evidence type="ECO:0000256" key="1">
    <source>
        <dbReference type="ARBA" id="ARBA00022553"/>
    </source>
</evidence>
<sequence length="137" mass="15306">MSSTLALTMASVTQKILIVDDEPDIRDLLSHCLKKVGYSVDTAANGQDGIFAAIQFRPHLIIMDLMMPVMGGLEACSILRNMVDFRNTFIIFLTARNDEQSEVKALDSGADDYIVKPVKPQVIVNRINAILRREIRK</sequence>
<dbReference type="PROSITE" id="PS50110">
    <property type="entry name" value="RESPONSE_REGULATORY"/>
    <property type="match status" value="1"/>
</dbReference>
<evidence type="ECO:0000256" key="5">
    <source>
        <dbReference type="ARBA" id="ARBA00023163"/>
    </source>
</evidence>
<feature type="modified residue" description="4-aspartylphosphate" evidence="6">
    <location>
        <position position="64"/>
    </location>
</feature>
<dbReference type="InterPro" id="IPR011006">
    <property type="entry name" value="CheY-like_superfamily"/>
</dbReference>
<evidence type="ECO:0000256" key="4">
    <source>
        <dbReference type="ARBA" id="ARBA00023125"/>
    </source>
</evidence>
<keyword evidence="9" id="KW-1185">Reference proteome</keyword>
<dbReference type="CDD" id="cd17574">
    <property type="entry name" value="REC_OmpR"/>
    <property type="match status" value="1"/>
</dbReference>
<dbReference type="PANTHER" id="PTHR48111">
    <property type="entry name" value="REGULATOR OF RPOS"/>
    <property type="match status" value="1"/>
</dbReference>
<accession>A0ABW4ZG34</accession>
<comment type="caution">
    <text evidence="8">The sequence shown here is derived from an EMBL/GenBank/DDBJ whole genome shotgun (WGS) entry which is preliminary data.</text>
</comment>
<reference evidence="9" key="1">
    <citation type="journal article" date="2019" name="Int. J. Syst. Evol. Microbiol.">
        <title>The Global Catalogue of Microorganisms (GCM) 10K type strain sequencing project: providing services to taxonomists for standard genome sequencing and annotation.</title>
        <authorList>
            <consortium name="The Broad Institute Genomics Platform"/>
            <consortium name="The Broad Institute Genome Sequencing Center for Infectious Disease"/>
            <person name="Wu L."/>
            <person name="Ma J."/>
        </authorList>
    </citation>
    <scope>NUCLEOTIDE SEQUENCE [LARGE SCALE GENOMIC DNA]</scope>
    <source>
        <strain evidence="9">KCTC 42217</strain>
    </source>
</reference>
<evidence type="ECO:0000256" key="6">
    <source>
        <dbReference type="PROSITE-ProRule" id="PRU00169"/>
    </source>
</evidence>
<dbReference type="InterPro" id="IPR001789">
    <property type="entry name" value="Sig_transdc_resp-reg_receiver"/>
</dbReference>
<dbReference type="SMART" id="SM00448">
    <property type="entry name" value="REC"/>
    <property type="match status" value="1"/>
</dbReference>
<dbReference type="Proteomes" id="UP001597387">
    <property type="component" value="Unassembled WGS sequence"/>
</dbReference>
<protein>
    <submittedName>
        <fullName evidence="8">Response regulator transcription factor</fullName>
    </submittedName>
</protein>
<proteinExistence type="predicted"/>
<dbReference type="SUPFAM" id="SSF52172">
    <property type="entry name" value="CheY-like"/>
    <property type="match status" value="1"/>
</dbReference>
<evidence type="ECO:0000313" key="8">
    <source>
        <dbReference type="EMBL" id="MFD2160865.1"/>
    </source>
</evidence>
<dbReference type="Pfam" id="PF00072">
    <property type="entry name" value="Response_reg"/>
    <property type="match status" value="1"/>
</dbReference>
<keyword evidence="1 6" id="KW-0597">Phosphoprotein</keyword>